<dbReference type="GeneID" id="18924299"/>
<dbReference type="VEuPathDB" id="FungiDB:MELLADRAFT_111168"/>
<sequence>MPMRKALNLTEGKVIDLGQEFLNQISRPVGTNPAEKLINLGCRNQPMIYIDGNEKSFDEFCTLVSKHKFSNFEGQVCTMECIPRKKDHYKVFWNYVYDQDQLNEIYRDEAELHIFKEGKHYKIYYIRIDVFRQVPTIEIS</sequence>
<dbReference type="RefSeq" id="XP_007415485.1">
    <property type="nucleotide sequence ID" value="XM_007415423.1"/>
</dbReference>
<proteinExistence type="predicted"/>
<dbReference type="InParanoid" id="F4S292"/>
<dbReference type="HOGENOM" id="CLU_1835599_0_0_1"/>
<dbReference type="KEGG" id="mlr:MELLADRAFT_111168"/>
<organism evidence="2">
    <name type="scientific">Melampsora larici-populina (strain 98AG31 / pathotype 3-4-7)</name>
    <name type="common">Poplar leaf rust fungus</name>
    <dbReference type="NCBI Taxonomy" id="747676"/>
    <lineage>
        <taxon>Eukaryota</taxon>
        <taxon>Fungi</taxon>
        <taxon>Dikarya</taxon>
        <taxon>Basidiomycota</taxon>
        <taxon>Pucciniomycotina</taxon>
        <taxon>Pucciniomycetes</taxon>
        <taxon>Pucciniales</taxon>
        <taxon>Melampsoraceae</taxon>
        <taxon>Melampsora</taxon>
    </lineage>
</organism>
<reference evidence="2" key="1">
    <citation type="journal article" date="2011" name="Proc. Natl. Acad. Sci. U.S.A.">
        <title>Obligate biotrophy features unraveled by the genomic analysis of rust fungi.</title>
        <authorList>
            <person name="Duplessis S."/>
            <person name="Cuomo C.A."/>
            <person name="Lin Y.-C."/>
            <person name="Aerts A."/>
            <person name="Tisserant E."/>
            <person name="Veneault-Fourrey C."/>
            <person name="Joly D.L."/>
            <person name="Hacquard S."/>
            <person name="Amselem J."/>
            <person name="Cantarel B.L."/>
            <person name="Chiu R."/>
            <person name="Coutinho P.M."/>
            <person name="Feau N."/>
            <person name="Field M."/>
            <person name="Frey P."/>
            <person name="Gelhaye E."/>
            <person name="Goldberg J."/>
            <person name="Grabherr M.G."/>
            <person name="Kodira C.D."/>
            <person name="Kohler A."/>
            <person name="Kuees U."/>
            <person name="Lindquist E.A."/>
            <person name="Lucas S.M."/>
            <person name="Mago R."/>
            <person name="Mauceli E."/>
            <person name="Morin E."/>
            <person name="Murat C."/>
            <person name="Pangilinan J.L."/>
            <person name="Park R."/>
            <person name="Pearson M."/>
            <person name="Quesneville H."/>
            <person name="Rouhier N."/>
            <person name="Sakthikumar S."/>
            <person name="Salamov A.A."/>
            <person name="Schmutz J."/>
            <person name="Selles B."/>
            <person name="Shapiro H."/>
            <person name="Tanguay P."/>
            <person name="Tuskan G.A."/>
            <person name="Henrissat B."/>
            <person name="Van de Peer Y."/>
            <person name="Rouze P."/>
            <person name="Ellis J.G."/>
            <person name="Dodds P.N."/>
            <person name="Schein J.E."/>
            <person name="Zhong S."/>
            <person name="Hamelin R.C."/>
            <person name="Grigoriev I.V."/>
            <person name="Szabo L.J."/>
            <person name="Martin F."/>
        </authorList>
    </citation>
    <scope>NUCLEOTIDE SEQUENCE [LARGE SCALE GENOMIC DNA]</scope>
    <source>
        <strain evidence="2">98AG31 / pathotype 3-4-7</strain>
    </source>
</reference>
<keyword evidence="2" id="KW-1185">Reference proteome</keyword>
<gene>
    <name evidence="1" type="ORF">MELLADRAFT_111168</name>
</gene>
<protein>
    <submittedName>
        <fullName evidence="1">Uncharacterized protein</fullName>
    </submittedName>
</protein>
<accession>F4S292</accession>
<evidence type="ECO:0000313" key="1">
    <source>
        <dbReference type="EMBL" id="EGG01135.1"/>
    </source>
</evidence>
<dbReference type="Proteomes" id="UP000001072">
    <property type="component" value="Unassembled WGS sequence"/>
</dbReference>
<dbReference type="EMBL" id="GL883140">
    <property type="protein sequence ID" value="EGG01135.1"/>
    <property type="molecule type" value="Genomic_DNA"/>
</dbReference>
<dbReference type="AlphaFoldDB" id="F4S292"/>
<evidence type="ECO:0000313" key="2">
    <source>
        <dbReference type="Proteomes" id="UP000001072"/>
    </source>
</evidence>
<name>F4S292_MELLP</name>